<name>A0A914W0G8_9BILA</name>
<evidence type="ECO:0000313" key="1">
    <source>
        <dbReference type="Proteomes" id="UP000887566"/>
    </source>
</evidence>
<accession>A0A914W0G8</accession>
<sequence>MYKLEVAAPKVNGTFTPADRKVILLNRRQFNLRLMALIVKTAFSLADHSRKEFNLHAEEEEKGDNQELEGFASNHIGTGEESEGGLSPEDIEGAEEMAVALEMVASVIEAGAAAVGVIATSLDAGVKTQNVAEAEAALGTNSALPLGAIRDDVLIEKQETTNPEHEQQKLKTEQFASQLEVLVAVMESAAAAVAIAGAAVANDVIHKEKELFKASHGNENISPAIIGAGG</sequence>
<reference evidence="2" key="1">
    <citation type="submission" date="2022-11" db="UniProtKB">
        <authorList>
            <consortium name="WormBaseParasite"/>
        </authorList>
    </citation>
    <scope>IDENTIFICATION</scope>
</reference>
<keyword evidence="1" id="KW-1185">Reference proteome</keyword>
<dbReference type="WBParaSite" id="PSAMB.scaffold2770size21371.g19021.t1">
    <property type="protein sequence ID" value="PSAMB.scaffold2770size21371.g19021.t1"/>
    <property type="gene ID" value="PSAMB.scaffold2770size21371.g19021"/>
</dbReference>
<organism evidence="1 2">
    <name type="scientific">Plectus sambesii</name>
    <dbReference type="NCBI Taxonomy" id="2011161"/>
    <lineage>
        <taxon>Eukaryota</taxon>
        <taxon>Metazoa</taxon>
        <taxon>Ecdysozoa</taxon>
        <taxon>Nematoda</taxon>
        <taxon>Chromadorea</taxon>
        <taxon>Plectida</taxon>
        <taxon>Plectina</taxon>
        <taxon>Plectoidea</taxon>
        <taxon>Plectidae</taxon>
        <taxon>Plectus</taxon>
    </lineage>
</organism>
<proteinExistence type="predicted"/>
<protein>
    <submittedName>
        <fullName evidence="2">Uncharacterized protein</fullName>
    </submittedName>
</protein>
<dbReference type="AlphaFoldDB" id="A0A914W0G8"/>
<evidence type="ECO:0000313" key="2">
    <source>
        <dbReference type="WBParaSite" id="PSAMB.scaffold2770size21371.g19021.t1"/>
    </source>
</evidence>
<dbReference type="Proteomes" id="UP000887566">
    <property type="component" value="Unplaced"/>
</dbReference>